<dbReference type="AlphaFoldDB" id="A0A5C5V2Q9"/>
<dbReference type="EMBL" id="SIHJ01000003">
    <property type="protein sequence ID" value="TWT32229.1"/>
    <property type="molecule type" value="Genomic_DNA"/>
</dbReference>
<dbReference type="RefSeq" id="WP_146567431.1">
    <property type="nucleotide sequence ID" value="NZ_SIHJ01000003.1"/>
</dbReference>
<dbReference type="CDD" id="cd08577">
    <property type="entry name" value="PI-PLCc_GDPD_SF_unchar3"/>
    <property type="match status" value="1"/>
</dbReference>
<dbReference type="GO" id="GO:0006629">
    <property type="term" value="P:lipid metabolic process"/>
    <property type="evidence" value="ECO:0007669"/>
    <property type="project" value="InterPro"/>
</dbReference>
<dbReference type="OrthoDB" id="9794455at2"/>
<dbReference type="Pfam" id="PF13653">
    <property type="entry name" value="GDPD_2"/>
    <property type="match status" value="1"/>
</dbReference>
<dbReference type="Proteomes" id="UP000316714">
    <property type="component" value="Unassembled WGS sequence"/>
</dbReference>
<evidence type="ECO:0000256" key="1">
    <source>
        <dbReference type="ARBA" id="ARBA00014286"/>
    </source>
</evidence>
<organism evidence="3 4">
    <name type="scientific">Posidoniimonas corsicana</name>
    <dbReference type="NCBI Taxonomy" id="1938618"/>
    <lineage>
        <taxon>Bacteria</taxon>
        <taxon>Pseudomonadati</taxon>
        <taxon>Planctomycetota</taxon>
        <taxon>Planctomycetia</taxon>
        <taxon>Pirellulales</taxon>
        <taxon>Lacipirellulaceae</taxon>
        <taxon>Posidoniimonas</taxon>
    </lineage>
</organism>
<sequence precursor="true">MSPTHLLSICLLACGGVAAAAAPRPLPNAHAHNDYEHARPLADALDHGFNSVEADIYLVDGQLLVAHDREDCRPERTLRALYLEPLRKRIEANGGSVHADTPDFTLLVDFKSDGKATYAALHEQLAEYRTMLTRVDNGRRAAGPVAVIVSGNRPITMMASQRLRYAGVDGRIDDLSGHASSHLAPLISDHWPSYFKWTGQGEFPVEERAKLARIADQAHRQGRRLRFWATPENEAVWRALRTAGVDLIGTDDLDRLQAFLAADKPAQEKP</sequence>
<gene>
    <name evidence="3" type="ORF">KOR34_39910</name>
</gene>
<name>A0A5C5V2Q9_9BACT</name>
<feature type="signal peptide" evidence="2">
    <location>
        <begin position="1"/>
        <end position="20"/>
    </location>
</feature>
<keyword evidence="4" id="KW-1185">Reference proteome</keyword>
<dbReference type="Gene3D" id="3.20.20.190">
    <property type="entry name" value="Phosphatidylinositol (PI) phosphodiesterase"/>
    <property type="match status" value="1"/>
</dbReference>
<dbReference type="GO" id="GO:0008081">
    <property type="term" value="F:phosphoric diester hydrolase activity"/>
    <property type="evidence" value="ECO:0007669"/>
    <property type="project" value="InterPro"/>
</dbReference>
<comment type="caution">
    <text evidence="3">The sequence shown here is derived from an EMBL/GenBank/DDBJ whole genome shotgun (WGS) entry which is preliminary data.</text>
</comment>
<evidence type="ECO:0000313" key="3">
    <source>
        <dbReference type="EMBL" id="TWT32229.1"/>
    </source>
</evidence>
<dbReference type="PANTHER" id="PTHR31571">
    <property type="entry name" value="ALTERED INHERITANCE OF MITOCHONDRIA PROTEIN 6"/>
    <property type="match status" value="1"/>
</dbReference>
<accession>A0A5C5V2Q9</accession>
<dbReference type="InterPro" id="IPR017946">
    <property type="entry name" value="PLC-like_Pdiesterase_TIM-brl"/>
</dbReference>
<proteinExistence type="predicted"/>
<keyword evidence="2" id="KW-0732">Signal</keyword>
<evidence type="ECO:0000313" key="4">
    <source>
        <dbReference type="Proteomes" id="UP000316714"/>
    </source>
</evidence>
<feature type="chain" id="PRO_5022919912" description="Altered inheritance of mitochondria protein 6" evidence="2">
    <location>
        <begin position="21"/>
        <end position="270"/>
    </location>
</feature>
<dbReference type="InterPro" id="IPR051236">
    <property type="entry name" value="HAT_RTT109-like"/>
</dbReference>
<dbReference type="PANTHER" id="PTHR31571:SF1">
    <property type="entry name" value="ALTERED INHERITANCE OF MITOCHONDRIA PROTEIN 6"/>
    <property type="match status" value="1"/>
</dbReference>
<dbReference type="SUPFAM" id="SSF51695">
    <property type="entry name" value="PLC-like phosphodiesterases"/>
    <property type="match status" value="1"/>
</dbReference>
<reference evidence="3 4" key="1">
    <citation type="submission" date="2019-02" db="EMBL/GenBank/DDBJ databases">
        <title>Deep-cultivation of Planctomycetes and their phenomic and genomic characterization uncovers novel biology.</title>
        <authorList>
            <person name="Wiegand S."/>
            <person name="Jogler M."/>
            <person name="Boedeker C."/>
            <person name="Pinto D."/>
            <person name="Vollmers J."/>
            <person name="Rivas-Marin E."/>
            <person name="Kohn T."/>
            <person name="Peeters S.H."/>
            <person name="Heuer A."/>
            <person name="Rast P."/>
            <person name="Oberbeckmann S."/>
            <person name="Bunk B."/>
            <person name="Jeske O."/>
            <person name="Meyerdierks A."/>
            <person name="Storesund J.E."/>
            <person name="Kallscheuer N."/>
            <person name="Luecker S."/>
            <person name="Lage O.M."/>
            <person name="Pohl T."/>
            <person name="Merkel B.J."/>
            <person name="Hornburger P."/>
            <person name="Mueller R.-W."/>
            <person name="Bruemmer F."/>
            <person name="Labrenz M."/>
            <person name="Spormann A.M."/>
            <person name="Op Den Camp H."/>
            <person name="Overmann J."/>
            <person name="Amann R."/>
            <person name="Jetten M.S.M."/>
            <person name="Mascher T."/>
            <person name="Medema M.H."/>
            <person name="Devos D.P."/>
            <person name="Kaster A.-K."/>
            <person name="Ovreas L."/>
            <person name="Rohde M."/>
            <person name="Galperin M.Y."/>
            <person name="Jogler C."/>
        </authorList>
    </citation>
    <scope>NUCLEOTIDE SEQUENCE [LARGE SCALE GENOMIC DNA]</scope>
    <source>
        <strain evidence="3 4">KOR34</strain>
    </source>
</reference>
<protein>
    <recommendedName>
        <fullName evidence="1">Altered inheritance of mitochondria protein 6</fullName>
    </recommendedName>
</protein>
<evidence type="ECO:0000256" key="2">
    <source>
        <dbReference type="SAM" id="SignalP"/>
    </source>
</evidence>
<dbReference type="InterPro" id="IPR039559">
    <property type="entry name" value="AIM6_PI-PLC-like_dom"/>
</dbReference>